<feature type="compositionally biased region" description="Polar residues" evidence="7">
    <location>
        <begin position="46"/>
        <end position="55"/>
    </location>
</feature>
<dbReference type="PANTHER" id="PTHR24215:SF10">
    <property type="entry name" value="RHO-GTPASE-ACTIVATING PROTEIN LRG1"/>
    <property type="match status" value="1"/>
</dbReference>
<evidence type="ECO:0000256" key="6">
    <source>
        <dbReference type="PROSITE-ProRule" id="PRU00125"/>
    </source>
</evidence>
<feature type="compositionally biased region" description="Pro residues" evidence="7">
    <location>
        <begin position="846"/>
        <end position="855"/>
    </location>
</feature>
<dbReference type="GO" id="GO:0046872">
    <property type="term" value="F:metal ion binding"/>
    <property type="evidence" value="ECO:0007669"/>
    <property type="project" value="UniProtKB-KW"/>
</dbReference>
<dbReference type="Proteomes" id="UP001050691">
    <property type="component" value="Unassembled WGS sequence"/>
</dbReference>
<sequence length="1391" mass="154266">MYDRSRSSPQPIPNYHPSSSPIPPQLRPNENNSIQPFSAPNPRMAQRNTGLNRSSTMVLPYEKPVHQLDQHATSDHGHTRLYDHPTALQPLFPPSSRPDSRGGPSSTYSEDKSSPISQSAPPSSFSQTHSNHSTSTISTQPCSSCGLTMSGQFVRALGNVYHLDCFRCRDCNCVVAQKFFPVEGQDGKQYPLCERDYFKRLNLICAKCDQALRASYITACGKKYHVEHFTCSVCPTLFGPQDSYYEHEGNVYCHFHYSTRFATKCVGCASAILKQFVEINRNMRDECWHPECYMIHKFWSVKLRSRRVEQPADPSQQSGEQPPAYLQEEQDETSESLREKQFKTEKQVSRIWSVLSSFEESSAACISDMLRHVSNGYYLEAVRMAEKFILHVETLFATIDDLETHFARLSSKGMSHVREARLLCRKTVDLFTLLSHTQETGERRVGMTQELLALVTGLAHYLKILIRIALTGALKLERDHGFSRGLSSFLEHLQSLSSNKANPSVRRLKADVNPSPDKGCASTQGVIYGYKSLAPEIAGETPFSTQTVDSPQKQLPTPYDLCMECKVTVEEDCVRLGTYRRWHSHCVKCKACGKAAAPPLPQKENSRDEEDKDGKELKDGKEVKPPPKVSTSRRPPALVDDFVFEPVPLREGTTPVEVPIAAIYCVEHGHAGCDRGFQAVTRLEQYAFLLNVALRRLYIVLKRRGVIPMSAAAAAAASQGQTEQSGFGNDAYRSPSDAVRMNSIAALDRKLSATSRVPKHSTIVESPPGRVLQTSEARVGGDTANANQKQSQLQIQSSPSIPPSQLTVKQPQPRSAAAASMSLPTTLVPGRHPASSTPVPTGSGPPVIPWNPPSSPSVEDSRLRHQGYFDEPHHPPISPSMEDSPGLRIQPEWSLDDVPRLVAADSGAQRQPLQRHSRLLIGELSPLELAIIKHAAVLALWRSPLRDQFDLDEILDMVELKKSGWWGKIFKGNADKKSKNTKKGAVFGVPLEQLVDRQGADSLLGASQEPLRVPTFIDDVVSAMRQMDMSVEGIFRKNGNIRRLKDLSDAIDRDPQSVDLTQDNAVQLAALLKKFLRDLPEPLLTVKLFKLFTASQMLPSPQDRQRCLHYISLILPKSHRDTLEVLFVFLKWVASFAHVDEETGSKMDLANLATVICPSILYGKGRDAAHTESVLAIPVVTELLVNQDEFWQVPEEFLPMLQEKEYFANSLDLSSKDFMKRCEAFLRARASGRQLPSGGLTSPPPSTLTNGHSGSVTPRIDGPEVRLVPQRSDPAMARGRVMPSDPPRPPNSSRFIPDSQSLEREWPQGSPSKGSLFPPPLVHQPYSQPLPQGKMSDPLPEKPLSDADWAATQRPPPPITGGLLRSRSNSRPGSFDSSPASSNGRQSPRLL</sequence>
<feature type="compositionally biased region" description="Basic and acidic residues" evidence="7">
    <location>
        <begin position="68"/>
        <end position="83"/>
    </location>
</feature>
<keyword evidence="11" id="KW-1185">Reference proteome</keyword>
<evidence type="ECO:0000259" key="8">
    <source>
        <dbReference type="PROSITE" id="PS50023"/>
    </source>
</evidence>
<feature type="compositionally biased region" description="Low complexity" evidence="7">
    <location>
        <begin position="1235"/>
        <end position="1251"/>
    </location>
</feature>
<gene>
    <name evidence="10" type="ORF">Clacol_005276</name>
</gene>
<dbReference type="EMBL" id="BPWL01000006">
    <property type="protein sequence ID" value="GJJ11045.1"/>
    <property type="molecule type" value="Genomic_DNA"/>
</dbReference>
<feature type="region of interest" description="Disordered" evidence="7">
    <location>
        <begin position="68"/>
        <end position="142"/>
    </location>
</feature>
<evidence type="ECO:0000256" key="1">
    <source>
        <dbReference type="ARBA" id="ARBA00004123"/>
    </source>
</evidence>
<proteinExistence type="predicted"/>
<evidence type="ECO:0000256" key="5">
    <source>
        <dbReference type="ARBA" id="ARBA00023242"/>
    </source>
</evidence>
<feature type="domain" description="LIM zinc-binding" evidence="8">
    <location>
        <begin position="140"/>
        <end position="202"/>
    </location>
</feature>
<comment type="caution">
    <text evidence="10">The sequence shown here is derived from an EMBL/GenBank/DDBJ whole genome shotgun (WGS) entry which is preliminary data.</text>
</comment>
<feature type="region of interest" description="Disordered" evidence="7">
    <location>
        <begin position="751"/>
        <end position="861"/>
    </location>
</feature>
<evidence type="ECO:0000256" key="3">
    <source>
        <dbReference type="ARBA" id="ARBA00022737"/>
    </source>
</evidence>
<feature type="compositionally biased region" description="Low complexity" evidence="7">
    <location>
        <begin position="835"/>
        <end position="845"/>
    </location>
</feature>
<dbReference type="SUPFAM" id="SSF57716">
    <property type="entry name" value="Glucocorticoid receptor-like (DNA-binding domain)"/>
    <property type="match status" value="2"/>
</dbReference>
<evidence type="ECO:0000313" key="10">
    <source>
        <dbReference type="EMBL" id="GJJ11045.1"/>
    </source>
</evidence>
<dbReference type="GO" id="GO:0030036">
    <property type="term" value="P:actin cytoskeleton organization"/>
    <property type="evidence" value="ECO:0007669"/>
    <property type="project" value="TreeGrafter"/>
</dbReference>
<keyword evidence="4 6" id="KW-0862">Zinc</keyword>
<dbReference type="SUPFAM" id="SSF48350">
    <property type="entry name" value="GTPase activation domain, GAP"/>
    <property type="match status" value="1"/>
</dbReference>
<feature type="compositionally biased region" description="Low complexity" evidence="7">
    <location>
        <begin position="114"/>
        <end position="140"/>
    </location>
</feature>
<evidence type="ECO:0000256" key="7">
    <source>
        <dbReference type="SAM" id="MobiDB-lite"/>
    </source>
</evidence>
<comment type="subcellular location">
    <subcellularLocation>
        <location evidence="1">Nucleus</location>
    </subcellularLocation>
</comment>
<dbReference type="GO" id="GO:0005737">
    <property type="term" value="C:cytoplasm"/>
    <property type="evidence" value="ECO:0007669"/>
    <property type="project" value="TreeGrafter"/>
</dbReference>
<keyword evidence="5" id="KW-0539">Nucleus</keyword>
<dbReference type="PANTHER" id="PTHR24215">
    <property type="entry name" value="RHO-GTPASE-ACTIVATING PROTEIN LRG1"/>
    <property type="match status" value="1"/>
</dbReference>
<name>A0AAV5ADP6_9AGAM</name>
<protein>
    <recommendedName>
        <fullName evidence="12">RhoGAP-domain-containing protein</fullName>
    </recommendedName>
</protein>
<dbReference type="InterPro" id="IPR000198">
    <property type="entry name" value="RhoGAP_dom"/>
</dbReference>
<dbReference type="GO" id="GO:0005634">
    <property type="term" value="C:nucleus"/>
    <property type="evidence" value="ECO:0007669"/>
    <property type="project" value="UniProtKB-SubCell"/>
</dbReference>
<organism evidence="10 11">
    <name type="scientific">Clathrus columnatus</name>
    <dbReference type="NCBI Taxonomy" id="1419009"/>
    <lineage>
        <taxon>Eukaryota</taxon>
        <taxon>Fungi</taxon>
        <taxon>Dikarya</taxon>
        <taxon>Basidiomycota</taxon>
        <taxon>Agaricomycotina</taxon>
        <taxon>Agaricomycetes</taxon>
        <taxon>Phallomycetidae</taxon>
        <taxon>Phallales</taxon>
        <taxon>Clathraceae</taxon>
        <taxon>Clathrus</taxon>
    </lineage>
</organism>
<feature type="compositionally biased region" description="Polar residues" evidence="7">
    <location>
        <begin position="28"/>
        <end position="38"/>
    </location>
</feature>
<dbReference type="PROSITE" id="PS50023">
    <property type="entry name" value="LIM_DOMAIN_2"/>
    <property type="match status" value="2"/>
</dbReference>
<feature type="compositionally biased region" description="Pro residues" evidence="7">
    <location>
        <begin position="10"/>
        <end position="26"/>
    </location>
</feature>
<reference evidence="10" key="1">
    <citation type="submission" date="2021-10" db="EMBL/GenBank/DDBJ databases">
        <title>De novo Genome Assembly of Clathrus columnatus (Basidiomycota, Fungi) Using Illumina and Nanopore Sequence Data.</title>
        <authorList>
            <person name="Ogiso-Tanaka E."/>
            <person name="Itagaki H."/>
            <person name="Hosoya T."/>
            <person name="Hosaka K."/>
        </authorList>
    </citation>
    <scope>NUCLEOTIDE SEQUENCE</scope>
    <source>
        <strain evidence="10">MO-923</strain>
    </source>
</reference>
<dbReference type="InterPro" id="IPR001781">
    <property type="entry name" value="Znf_LIM"/>
</dbReference>
<feature type="compositionally biased region" description="Low complexity" evidence="7">
    <location>
        <begin position="790"/>
        <end position="806"/>
    </location>
</feature>
<keyword evidence="6" id="KW-0440">LIM domain</keyword>
<dbReference type="CDD" id="cd09392">
    <property type="entry name" value="LIM2_Lrg1p_like"/>
    <property type="match status" value="1"/>
</dbReference>
<evidence type="ECO:0000256" key="2">
    <source>
        <dbReference type="ARBA" id="ARBA00022723"/>
    </source>
</evidence>
<dbReference type="GO" id="GO:0030695">
    <property type="term" value="F:GTPase regulator activity"/>
    <property type="evidence" value="ECO:0007669"/>
    <property type="project" value="UniProtKB-ARBA"/>
</dbReference>
<dbReference type="SMART" id="SM00324">
    <property type="entry name" value="RhoGAP"/>
    <property type="match status" value="1"/>
</dbReference>
<feature type="region of interest" description="Disordered" evidence="7">
    <location>
        <begin position="310"/>
        <end position="341"/>
    </location>
</feature>
<dbReference type="SMART" id="SM00132">
    <property type="entry name" value="LIM"/>
    <property type="match status" value="2"/>
</dbReference>
<feature type="compositionally biased region" description="Polar residues" evidence="7">
    <location>
        <begin position="1366"/>
        <end position="1391"/>
    </location>
</feature>
<feature type="domain" description="LIM zinc-binding" evidence="8">
    <location>
        <begin position="203"/>
        <end position="263"/>
    </location>
</feature>
<feature type="region of interest" description="Disordered" evidence="7">
    <location>
        <begin position="1"/>
        <end position="55"/>
    </location>
</feature>
<dbReference type="InterPro" id="IPR008936">
    <property type="entry name" value="Rho_GTPase_activation_prot"/>
</dbReference>
<feature type="compositionally biased region" description="Basic and acidic residues" evidence="7">
    <location>
        <begin position="612"/>
        <end position="625"/>
    </location>
</feature>
<keyword evidence="3" id="KW-0677">Repeat</keyword>
<dbReference type="CDD" id="cd09391">
    <property type="entry name" value="LIM1_Lrg1p_like"/>
    <property type="match status" value="1"/>
</dbReference>
<dbReference type="Pfam" id="PF00412">
    <property type="entry name" value="LIM"/>
    <property type="match status" value="2"/>
</dbReference>
<evidence type="ECO:0000313" key="11">
    <source>
        <dbReference type="Proteomes" id="UP001050691"/>
    </source>
</evidence>
<dbReference type="GO" id="GO:0007165">
    <property type="term" value="P:signal transduction"/>
    <property type="evidence" value="ECO:0007669"/>
    <property type="project" value="InterPro"/>
</dbReference>
<dbReference type="PROSITE" id="PS50238">
    <property type="entry name" value="RHOGAP"/>
    <property type="match status" value="1"/>
</dbReference>
<evidence type="ECO:0008006" key="12">
    <source>
        <dbReference type="Google" id="ProtNLM"/>
    </source>
</evidence>
<dbReference type="Gene3D" id="1.10.555.10">
    <property type="entry name" value="Rho GTPase activation protein"/>
    <property type="match status" value="1"/>
</dbReference>
<dbReference type="FunFam" id="2.10.110.10:FF:000058">
    <property type="entry name" value="Rho GTPase activator Lrg11"/>
    <property type="match status" value="1"/>
</dbReference>
<dbReference type="Pfam" id="PF00620">
    <property type="entry name" value="RhoGAP"/>
    <property type="match status" value="1"/>
</dbReference>
<dbReference type="PROSITE" id="PS00478">
    <property type="entry name" value="LIM_DOMAIN_1"/>
    <property type="match status" value="1"/>
</dbReference>
<keyword evidence="2 6" id="KW-0479">Metal-binding</keyword>
<feature type="region of interest" description="Disordered" evidence="7">
    <location>
        <begin position="1233"/>
        <end position="1391"/>
    </location>
</feature>
<feature type="region of interest" description="Disordered" evidence="7">
    <location>
        <begin position="596"/>
        <end position="635"/>
    </location>
</feature>
<dbReference type="Gene3D" id="2.10.110.10">
    <property type="entry name" value="Cysteine Rich Protein"/>
    <property type="match status" value="3"/>
</dbReference>
<evidence type="ECO:0000256" key="4">
    <source>
        <dbReference type="ARBA" id="ARBA00022833"/>
    </source>
</evidence>
<evidence type="ECO:0000259" key="9">
    <source>
        <dbReference type="PROSITE" id="PS50238"/>
    </source>
</evidence>
<accession>A0AAV5ADP6</accession>
<feature type="domain" description="Rho-GAP" evidence="9">
    <location>
        <begin position="989"/>
        <end position="1191"/>
    </location>
</feature>